<name>A0A940WS21_9ACTN</name>
<feature type="compositionally biased region" description="Low complexity" evidence="1">
    <location>
        <begin position="298"/>
        <end position="326"/>
    </location>
</feature>
<feature type="domain" description="DUF4082" evidence="2">
    <location>
        <begin position="87"/>
        <end position="218"/>
    </location>
</feature>
<sequence>MAPIKHPRHGARSGYARALRRLARPRPALLVATALVAAAIPAIFVAARFTGGSAPAPTPVAQPRMTLQARETSLWSAGDRSGPPVHVDRAPVELGTRFTAAEDGWVTGVRFFKARGEQGTHTGTLWSSRGTRLATVAFEGESRSGWQEARFGKAVPVEAGKVYTVSYHSEHGTYVGRPSSRTLRSGPLSTAARRVGVYSYGASRFPKRWNPKDYNYYVGPIYRWLERRPAPATGPGTGPVASASPSGEVAEVTPSLRPSAPRLSPDPSDEPYAEPSLDPFLDPSVPQSTDPFTDPFTEPSVGASPAGPSAEPTTAPSPAMRPSSAP</sequence>
<proteinExistence type="predicted"/>
<evidence type="ECO:0000313" key="3">
    <source>
        <dbReference type="EMBL" id="MBP2706410.1"/>
    </source>
</evidence>
<dbReference type="Pfam" id="PF13313">
    <property type="entry name" value="DUF4082"/>
    <property type="match status" value="1"/>
</dbReference>
<gene>
    <name evidence="3" type="ORF">JOL79_21605</name>
</gene>
<dbReference type="InterPro" id="IPR025141">
    <property type="entry name" value="DUF4082"/>
</dbReference>
<dbReference type="AlphaFoldDB" id="A0A940WS21"/>
<reference evidence="3" key="1">
    <citation type="submission" date="2021-02" db="EMBL/GenBank/DDBJ databases">
        <title>Draft genome sequence of Microbispora sp. RL4-1S isolated from rice leaves in Thailand.</title>
        <authorList>
            <person name="Muangham S."/>
            <person name="Duangmal K."/>
        </authorList>
    </citation>
    <scope>NUCLEOTIDE SEQUENCE</scope>
    <source>
        <strain evidence="3">RL4-1S</strain>
    </source>
</reference>
<evidence type="ECO:0000313" key="4">
    <source>
        <dbReference type="Proteomes" id="UP000674234"/>
    </source>
</evidence>
<organism evidence="3 4">
    <name type="scientific">Microbispora oryzae</name>
    <dbReference type="NCBI Taxonomy" id="2806554"/>
    <lineage>
        <taxon>Bacteria</taxon>
        <taxon>Bacillati</taxon>
        <taxon>Actinomycetota</taxon>
        <taxon>Actinomycetes</taxon>
        <taxon>Streptosporangiales</taxon>
        <taxon>Streptosporangiaceae</taxon>
        <taxon>Microbispora</taxon>
    </lineage>
</organism>
<protein>
    <submittedName>
        <fullName evidence="3">DUF4082 domain-containing protein</fullName>
    </submittedName>
</protein>
<keyword evidence="4" id="KW-1185">Reference proteome</keyword>
<dbReference type="Proteomes" id="UP000674234">
    <property type="component" value="Unassembled WGS sequence"/>
</dbReference>
<comment type="caution">
    <text evidence="3">The sequence shown here is derived from an EMBL/GenBank/DDBJ whole genome shotgun (WGS) entry which is preliminary data.</text>
</comment>
<dbReference type="EMBL" id="JAFCNB010000012">
    <property type="protein sequence ID" value="MBP2706410.1"/>
    <property type="molecule type" value="Genomic_DNA"/>
</dbReference>
<dbReference type="RefSeq" id="WP_210157694.1">
    <property type="nucleotide sequence ID" value="NZ_JAFCNB010000012.1"/>
</dbReference>
<accession>A0A940WS21</accession>
<feature type="region of interest" description="Disordered" evidence="1">
    <location>
        <begin position="232"/>
        <end position="326"/>
    </location>
</feature>
<evidence type="ECO:0000259" key="2">
    <source>
        <dbReference type="Pfam" id="PF13313"/>
    </source>
</evidence>
<evidence type="ECO:0000256" key="1">
    <source>
        <dbReference type="SAM" id="MobiDB-lite"/>
    </source>
</evidence>
<feature type="compositionally biased region" description="Low complexity" evidence="1">
    <location>
        <begin position="254"/>
        <end position="266"/>
    </location>
</feature>